<dbReference type="Proteomes" id="UP000054359">
    <property type="component" value="Unassembled WGS sequence"/>
</dbReference>
<organism evidence="1 2">
    <name type="scientific">Stegodyphus mimosarum</name>
    <name type="common">African social velvet spider</name>
    <dbReference type="NCBI Taxonomy" id="407821"/>
    <lineage>
        <taxon>Eukaryota</taxon>
        <taxon>Metazoa</taxon>
        <taxon>Ecdysozoa</taxon>
        <taxon>Arthropoda</taxon>
        <taxon>Chelicerata</taxon>
        <taxon>Arachnida</taxon>
        <taxon>Araneae</taxon>
        <taxon>Araneomorphae</taxon>
        <taxon>Entelegynae</taxon>
        <taxon>Eresoidea</taxon>
        <taxon>Eresidae</taxon>
        <taxon>Stegodyphus</taxon>
    </lineage>
</organism>
<keyword evidence="2" id="KW-1185">Reference proteome</keyword>
<evidence type="ECO:0000313" key="1">
    <source>
        <dbReference type="EMBL" id="KFM80545.1"/>
    </source>
</evidence>
<evidence type="ECO:0000313" key="2">
    <source>
        <dbReference type="Proteomes" id="UP000054359"/>
    </source>
</evidence>
<dbReference type="AlphaFoldDB" id="A0A087UT56"/>
<name>A0A087UT56_STEMI</name>
<accession>A0A087UT56</accession>
<protein>
    <submittedName>
        <fullName evidence="1">Uncharacterized protein</fullName>
    </submittedName>
</protein>
<reference evidence="1 2" key="1">
    <citation type="submission" date="2013-11" db="EMBL/GenBank/DDBJ databases">
        <title>Genome sequencing of Stegodyphus mimosarum.</title>
        <authorList>
            <person name="Bechsgaard J."/>
        </authorList>
    </citation>
    <scope>NUCLEOTIDE SEQUENCE [LARGE SCALE GENOMIC DNA]</scope>
</reference>
<sequence>MPCCFYRSQMFILAMRMLYYKMFLPARPGIYMKLTMLISC</sequence>
<feature type="non-terminal residue" evidence="1">
    <location>
        <position position="40"/>
    </location>
</feature>
<gene>
    <name evidence="1" type="ORF">X975_02503</name>
</gene>
<proteinExistence type="predicted"/>
<dbReference type="EMBL" id="KK121471">
    <property type="protein sequence ID" value="KFM80545.1"/>
    <property type="molecule type" value="Genomic_DNA"/>
</dbReference>